<accession>A0A812TE00</accession>
<gene>
    <name evidence="2" type="ORF">SPIL2461_LOCUS13578</name>
</gene>
<keyword evidence="3" id="KW-1185">Reference proteome</keyword>
<proteinExistence type="predicted"/>
<comment type="caution">
    <text evidence="2">The sequence shown here is derived from an EMBL/GenBank/DDBJ whole genome shotgun (WGS) entry which is preliminary data.</text>
</comment>
<dbReference type="EMBL" id="CAJNIZ010029879">
    <property type="protein sequence ID" value="CAE7519304.1"/>
    <property type="molecule type" value="Genomic_DNA"/>
</dbReference>
<protein>
    <recommendedName>
        <fullName evidence="1">PA domain-containing protein</fullName>
    </recommendedName>
</protein>
<organism evidence="2 3">
    <name type="scientific">Symbiodinium pilosum</name>
    <name type="common">Dinoflagellate</name>
    <dbReference type="NCBI Taxonomy" id="2952"/>
    <lineage>
        <taxon>Eukaryota</taxon>
        <taxon>Sar</taxon>
        <taxon>Alveolata</taxon>
        <taxon>Dinophyceae</taxon>
        <taxon>Suessiales</taxon>
        <taxon>Symbiodiniaceae</taxon>
        <taxon>Symbiodinium</taxon>
    </lineage>
</organism>
<reference evidence="2" key="1">
    <citation type="submission" date="2021-02" db="EMBL/GenBank/DDBJ databases">
        <authorList>
            <person name="Dougan E. K."/>
            <person name="Rhodes N."/>
            <person name="Thang M."/>
            <person name="Chan C."/>
        </authorList>
    </citation>
    <scope>NUCLEOTIDE SEQUENCE</scope>
</reference>
<evidence type="ECO:0000259" key="1">
    <source>
        <dbReference type="Pfam" id="PF02225"/>
    </source>
</evidence>
<dbReference type="Proteomes" id="UP000649617">
    <property type="component" value="Unassembled WGS sequence"/>
</dbReference>
<dbReference type="Pfam" id="PF02225">
    <property type="entry name" value="PA"/>
    <property type="match status" value="1"/>
</dbReference>
<dbReference type="OrthoDB" id="206201at2759"/>
<dbReference type="SUPFAM" id="SSF52025">
    <property type="entry name" value="PA domain"/>
    <property type="match status" value="1"/>
</dbReference>
<feature type="domain" description="PA" evidence="1">
    <location>
        <begin position="94"/>
        <end position="181"/>
    </location>
</feature>
<dbReference type="PROSITE" id="PS51257">
    <property type="entry name" value="PROKAR_LIPOPROTEIN"/>
    <property type="match status" value="1"/>
</dbReference>
<dbReference type="InterPro" id="IPR046450">
    <property type="entry name" value="PA_dom_sf"/>
</dbReference>
<dbReference type="InterPro" id="IPR003137">
    <property type="entry name" value="PA_domain"/>
</dbReference>
<sequence length="221" mass="23864">MGPRPAVASQIRDSQHIGSNHQALCSCLAAAAAHSTVLVTGDQQVQTFSAIPASWNVFLPNFGLPKLSSRAPLDREADNVQPAFYGRVVMEPGATNETRSLGCAELAATPQVESLALLVERGLCTFREKATNAFNAGYKALVVSNTISGLAKVPDMTAGSATEDRDVEIPAWSLDLAAGQVLRDWIFTDARLVMQVKDLPRRPRLGPFQEDTFGLRQVFLK</sequence>
<evidence type="ECO:0000313" key="3">
    <source>
        <dbReference type="Proteomes" id="UP000649617"/>
    </source>
</evidence>
<name>A0A812TE00_SYMPI</name>
<dbReference type="AlphaFoldDB" id="A0A812TE00"/>
<evidence type="ECO:0000313" key="2">
    <source>
        <dbReference type="EMBL" id="CAE7519304.1"/>
    </source>
</evidence>
<dbReference type="Gene3D" id="3.50.30.30">
    <property type="match status" value="1"/>
</dbReference>